<keyword evidence="3 9" id="KW-0853">WD repeat</keyword>
<evidence type="ECO:0000259" key="11">
    <source>
        <dbReference type="Pfam" id="PF08581"/>
    </source>
</evidence>
<dbReference type="PROSITE" id="PS50082">
    <property type="entry name" value="WD_REPEATS_2"/>
    <property type="match status" value="6"/>
</dbReference>
<dbReference type="Proteomes" id="UP001151516">
    <property type="component" value="Unassembled WGS sequence"/>
</dbReference>
<evidence type="ECO:0000313" key="13">
    <source>
        <dbReference type="Proteomes" id="UP001151516"/>
    </source>
</evidence>
<evidence type="ECO:0000256" key="7">
    <source>
        <dbReference type="ARBA" id="ARBA00023242"/>
    </source>
</evidence>
<keyword evidence="6" id="KW-0804">Transcription</keyword>
<dbReference type="InterPro" id="IPR001680">
    <property type="entry name" value="WD40_rpt"/>
</dbReference>
<gene>
    <name evidence="12" type="primary">TUP1</name>
    <name evidence="12" type="ORF">IWW39_001061</name>
</gene>
<evidence type="ECO:0000256" key="10">
    <source>
        <dbReference type="SAM" id="MobiDB-lite"/>
    </source>
</evidence>
<feature type="compositionally biased region" description="Pro residues" evidence="10">
    <location>
        <begin position="757"/>
        <end position="767"/>
    </location>
</feature>
<name>A0A9W8GQQ8_9FUNG</name>
<dbReference type="CDD" id="cd00200">
    <property type="entry name" value="WD40"/>
    <property type="match status" value="1"/>
</dbReference>
<evidence type="ECO:0000256" key="8">
    <source>
        <dbReference type="ARBA" id="ARBA00060760"/>
    </source>
</evidence>
<feature type="compositionally biased region" description="Gly residues" evidence="10">
    <location>
        <begin position="152"/>
        <end position="163"/>
    </location>
</feature>
<feature type="compositionally biased region" description="Low complexity" evidence="10">
    <location>
        <begin position="115"/>
        <end position="132"/>
    </location>
</feature>
<comment type="caution">
    <text evidence="12">The sequence shown here is derived from an EMBL/GenBank/DDBJ whole genome shotgun (WGS) entry which is preliminary data.</text>
</comment>
<feature type="region of interest" description="Disordered" evidence="10">
    <location>
        <begin position="611"/>
        <end position="710"/>
    </location>
</feature>
<feature type="repeat" description="WD" evidence="9">
    <location>
        <begin position="433"/>
        <end position="474"/>
    </location>
</feature>
<keyword evidence="5" id="KW-0805">Transcription regulation</keyword>
<evidence type="ECO:0000256" key="5">
    <source>
        <dbReference type="ARBA" id="ARBA00023015"/>
    </source>
</evidence>
<dbReference type="InterPro" id="IPR013890">
    <property type="entry name" value="Tscrpt_rep_Tup1_N"/>
</dbReference>
<dbReference type="InterPro" id="IPR036322">
    <property type="entry name" value="WD40_repeat_dom_sf"/>
</dbReference>
<evidence type="ECO:0000256" key="9">
    <source>
        <dbReference type="PROSITE-ProRule" id="PRU00221"/>
    </source>
</evidence>
<feature type="region of interest" description="Disordered" evidence="10">
    <location>
        <begin position="798"/>
        <end position="819"/>
    </location>
</feature>
<dbReference type="GO" id="GO:0005634">
    <property type="term" value="C:nucleus"/>
    <property type="evidence" value="ECO:0007669"/>
    <property type="project" value="UniProtKB-SubCell"/>
</dbReference>
<evidence type="ECO:0000256" key="3">
    <source>
        <dbReference type="ARBA" id="ARBA00022574"/>
    </source>
</evidence>
<organism evidence="12 13">
    <name type="scientific">Coemansia spiralis</name>
    <dbReference type="NCBI Taxonomy" id="417178"/>
    <lineage>
        <taxon>Eukaryota</taxon>
        <taxon>Fungi</taxon>
        <taxon>Fungi incertae sedis</taxon>
        <taxon>Zoopagomycota</taxon>
        <taxon>Kickxellomycotina</taxon>
        <taxon>Kickxellomycetes</taxon>
        <taxon>Kickxellales</taxon>
        <taxon>Kickxellaceae</taxon>
        <taxon>Coemansia</taxon>
    </lineage>
</organism>
<dbReference type="AlphaFoldDB" id="A0A9W8GQQ8"/>
<feature type="compositionally biased region" description="Gly residues" evidence="10">
    <location>
        <begin position="133"/>
        <end position="143"/>
    </location>
</feature>
<keyword evidence="7" id="KW-0539">Nucleus</keyword>
<feature type="repeat" description="WD" evidence="9">
    <location>
        <begin position="527"/>
        <end position="568"/>
    </location>
</feature>
<comment type="subcellular location">
    <subcellularLocation>
        <location evidence="1">Nucleus</location>
    </subcellularLocation>
</comment>
<dbReference type="Pfam" id="PF25172">
    <property type="entry name" value="Beta-prop_WDR3_2nd"/>
    <property type="match status" value="1"/>
</dbReference>
<feature type="compositionally biased region" description="Pro residues" evidence="10">
    <location>
        <begin position="97"/>
        <end position="114"/>
    </location>
</feature>
<feature type="region of interest" description="Disordered" evidence="10">
    <location>
        <begin position="736"/>
        <end position="776"/>
    </location>
</feature>
<dbReference type="PROSITE" id="PS00678">
    <property type="entry name" value="WD_REPEATS_1"/>
    <property type="match status" value="4"/>
</dbReference>
<dbReference type="InterPro" id="IPR015943">
    <property type="entry name" value="WD40/YVTN_repeat-like_dom_sf"/>
</dbReference>
<keyword evidence="13" id="KW-1185">Reference proteome</keyword>
<feature type="domain" description="Transcriptional repressor Tup1 N-terminal" evidence="11">
    <location>
        <begin position="19"/>
        <end position="94"/>
    </location>
</feature>
<dbReference type="EMBL" id="JANBTX010000017">
    <property type="protein sequence ID" value="KAJ2689950.1"/>
    <property type="molecule type" value="Genomic_DNA"/>
</dbReference>
<keyword evidence="2" id="KW-0678">Repressor</keyword>
<feature type="repeat" description="WD" evidence="9">
    <location>
        <begin position="475"/>
        <end position="508"/>
    </location>
</feature>
<evidence type="ECO:0000313" key="12">
    <source>
        <dbReference type="EMBL" id="KAJ2689950.1"/>
    </source>
</evidence>
<proteinExistence type="inferred from homology"/>
<dbReference type="OrthoDB" id="17410at2759"/>
<protein>
    <submittedName>
        <fullName evidence="12">General transcription repressor</fullName>
    </submittedName>
</protein>
<feature type="compositionally biased region" description="Low complexity" evidence="10">
    <location>
        <begin position="169"/>
        <end position="179"/>
    </location>
</feature>
<dbReference type="FunFam" id="2.130.10.10:FF:000503">
    <property type="entry name" value="Glucose repression regulatory protein TUP1"/>
    <property type="match status" value="1"/>
</dbReference>
<feature type="compositionally biased region" description="Pro residues" evidence="10">
    <location>
        <begin position="699"/>
        <end position="710"/>
    </location>
</feature>
<dbReference type="InterPro" id="IPR020472">
    <property type="entry name" value="WD40_PAC1"/>
</dbReference>
<feature type="repeat" description="WD" evidence="9">
    <location>
        <begin position="386"/>
        <end position="427"/>
    </location>
</feature>
<feature type="region of interest" description="Disordered" evidence="10">
    <location>
        <begin position="93"/>
        <end position="214"/>
    </location>
</feature>
<dbReference type="SUPFAM" id="SSF50978">
    <property type="entry name" value="WD40 repeat-like"/>
    <property type="match status" value="1"/>
</dbReference>
<dbReference type="Gene3D" id="2.130.10.10">
    <property type="entry name" value="YVTN repeat-like/Quinoprotein amine dehydrogenase"/>
    <property type="match status" value="1"/>
</dbReference>
<feature type="repeat" description="WD" evidence="9">
    <location>
        <begin position="569"/>
        <end position="604"/>
    </location>
</feature>
<reference evidence="12" key="1">
    <citation type="submission" date="2022-07" db="EMBL/GenBank/DDBJ databases">
        <title>Phylogenomic reconstructions and comparative analyses of Kickxellomycotina fungi.</title>
        <authorList>
            <person name="Reynolds N.K."/>
            <person name="Stajich J.E."/>
            <person name="Barry K."/>
            <person name="Grigoriev I.V."/>
            <person name="Crous P."/>
            <person name="Smith M.E."/>
        </authorList>
    </citation>
    <scope>NUCLEOTIDE SEQUENCE</scope>
    <source>
        <strain evidence="12">CBS 109367</strain>
    </source>
</reference>
<dbReference type="PANTHER" id="PTHR22847:SF728">
    <property type="entry name" value="TRANSCRIPTIONAL REPRESSOR TUP11-RELATED"/>
    <property type="match status" value="1"/>
</dbReference>
<evidence type="ECO:0000256" key="2">
    <source>
        <dbReference type="ARBA" id="ARBA00022491"/>
    </source>
</evidence>
<keyword evidence="4" id="KW-0677">Repeat</keyword>
<feature type="compositionally biased region" description="Low complexity" evidence="10">
    <location>
        <begin position="738"/>
        <end position="752"/>
    </location>
</feature>
<feature type="compositionally biased region" description="Polar residues" evidence="10">
    <location>
        <begin position="803"/>
        <end position="819"/>
    </location>
</feature>
<feature type="repeat" description="WD" evidence="9">
    <location>
        <begin position="351"/>
        <end position="385"/>
    </location>
</feature>
<dbReference type="Pfam" id="PF08581">
    <property type="entry name" value="Tup_N"/>
    <property type="match status" value="1"/>
</dbReference>
<dbReference type="InterPro" id="IPR019775">
    <property type="entry name" value="WD40_repeat_CS"/>
</dbReference>
<accession>A0A9W8GQQ8</accession>
<sequence length="894" mass="97381">MSNVYNHRQMVPSAPLSSRVTELLDALRAEFDSLNQETSNMRLFKDEYDQRVSSQLNEIQAVQQSLFELERAHHKIKQQYEEEILRLRRELEARGGPPVPPGPFLQQQGPPPPSQQQQMPPQLPPQGQQPMPMGGGMPPGGMYAGMPPGSAAHGGGPSGSGMPGGPPIGGEQHPGAYMGPPGPYPPGAHGQPLTPQPQAAGIGKDRKPGVMTPTQQQQQMAAMQQQMPSRHTPTQMSRNVGSVPTSGGPIKSVVANSQLADLDPDQVPANLKREGADWFVIFNPKAPRLLNIENIHTLDHTSVVCCVKFSHDGKFLATGCNRTTQIWNVSTGNKECVLADDNAPKNGDLYIRAVCFSPDGKYLVTGAEDKQIRIWDVARRTIRHVLTGHDQDIYSLDFSPDGSMILSGSGDRTVRIWSLETGKEISKLSIEDMGPKDAGVTSVAFSPNGKLVAAASLDKMIRLWDVASGQPLQRIDGHKDSVYAVAFSPDGQSLLSGSLDKSLKLWDMGRYGPQGPQREIVQCRSTLHGHKDFVLSVAYSPDGNWIVSGSKDRGVQFWDSRTQNTQCMLQGHKNSVISVAMSATQTYFATGSGDCRARIWSYENLPPYPRPEPQLPTYALSPGSAPPRAAYEYPEVRPPPISNSLSDPPLYNNKPRASPDSTKYHYPGSAPNNGQLGAPNFAHYAPSHSPQQVLSPTGAIPPPPPPPLPLQPMYVRPAQAYYPPPVKQERHPAYYRASNSKPSSPQQYSSPPWFVAPRPPAGMPPMSAPTAAHMPQQPPQHALRAKNSFGQQQTAAKWLGKPQSGSNNGWPMRRSSSTDLQSGGVAVAYLRNRERKFERSKFTTHVHCLEPVSLLNKLAPPGSPTQPVSRGNLLPLFKASEDWIAPSKYLMTAA</sequence>
<dbReference type="PROSITE" id="PS50294">
    <property type="entry name" value="WD_REPEATS_REGION"/>
    <property type="match status" value="6"/>
</dbReference>
<dbReference type="Gene3D" id="1.20.5.340">
    <property type="match status" value="1"/>
</dbReference>
<dbReference type="PRINTS" id="PR00320">
    <property type="entry name" value="GPROTEINBRPT"/>
</dbReference>
<dbReference type="PANTHER" id="PTHR22847">
    <property type="entry name" value="WD40 REPEAT PROTEIN"/>
    <property type="match status" value="1"/>
</dbReference>
<evidence type="ECO:0000256" key="4">
    <source>
        <dbReference type="ARBA" id="ARBA00022737"/>
    </source>
</evidence>
<evidence type="ECO:0000256" key="1">
    <source>
        <dbReference type="ARBA" id="ARBA00004123"/>
    </source>
</evidence>
<dbReference type="SMART" id="SM00320">
    <property type="entry name" value="WD40"/>
    <property type="match status" value="7"/>
</dbReference>
<evidence type="ECO:0000256" key="6">
    <source>
        <dbReference type="ARBA" id="ARBA00023163"/>
    </source>
</evidence>
<comment type="similarity">
    <text evidence="8">Belongs to the WD repeat TUP1 family.</text>
</comment>